<dbReference type="SUPFAM" id="SSF52467">
    <property type="entry name" value="DHS-like NAD/FAD-binding domain"/>
    <property type="match status" value="1"/>
</dbReference>
<dbReference type="InterPro" id="IPR029035">
    <property type="entry name" value="DHS-like_NAD/FAD-binding_dom"/>
</dbReference>
<sequence length="387" mass="43502">MANPVLLLGAGVSIDAGLPNAFDLTRRIYNELAIAQREEAKLFAYVIGKLITRQAKLGVSPFREVNVEEVYDALKRFLSRDSDILAEFVYSWDPVSFPSAQTFDVHRFAASMGSAFDVRRSLDRISVTANNRALRDAAQQISDAVRPSHHQYDLESSLRPYLQVLVACLQPKEDSFGYLTSLIRFSRERVSAIATLNYDTLLERTCGQDSTAFDYGLSGWNDRKYVRFGKKGLPLIKLHGSINWVEDGDDISVVESPKVHQRRGLIFGGQGDKLVSHGPYLQLRHEFQKLLNSTNVFGIIGYSFQDRHLNAIIRAWVSSRRKAKLVILDPGTPRLGHDVLGNWVSTDKDGRITRYKVEIEHIAETAANGMERFLLSLTRPPRPGPLA</sequence>
<reference evidence="1 2" key="1">
    <citation type="submission" date="2019-12" db="EMBL/GenBank/DDBJ databases">
        <authorList>
            <person name="Huq M.A."/>
        </authorList>
    </citation>
    <scope>NUCLEOTIDE SEQUENCE [LARGE SCALE GENOMIC DNA]</scope>
    <source>
        <strain evidence="1 2">MAH-20</strain>
    </source>
</reference>
<organism evidence="1 2">
    <name type="scientific">Sphingomonas horti</name>
    <dbReference type="NCBI Taxonomy" id="2682842"/>
    <lineage>
        <taxon>Bacteria</taxon>
        <taxon>Pseudomonadati</taxon>
        <taxon>Pseudomonadota</taxon>
        <taxon>Alphaproteobacteria</taxon>
        <taxon>Sphingomonadales</taxon>
        <taxon>Sphingomonadaceae</taxon>
        <taxon>Sphingomonas</taxon>
    </lineage>
</organism>
<dbReference type="RefSeq" id="WP_157028005.1">
    <property type="nucleotide sequence ID" value="NZ_WQMS01000016.1"/>
</dbReference>
<dbReference type="Proteomes" id="UP000441389">
    <property type="component" value="Unassembled WGS sequence"/>
</dbReference>
<keyword evidence="2" id="KW-1185">Reference proteome</keyword>
<evidence type="ECO:0000313" key="2">
    <source>
        <dbReference type="Proteomes" id="UP000441389"/>
    </source>
</evidence>
<dbReference type="EMBL" id="WQMS01000016">
    <property type="protein sequence ID" value="MVO79075.1"/>
    <property type="molecule type" value="Genomic_DNA"/>
</dbReference>
<protein>
    <submittedName>
        <fullName evidence="1">Uncharacterized protein</fullName>
    </submittedName>
</protein>
<evidence type="ECO:0000313" key="1">
    <source>
        <dbReference type="EMBL" id="MVO79075.1"/>
    </source>
</evidence>
<accession>A0A6I4J3R2</accession>
<name>A0A6I4J3R2_9SPHN</name>
<dbReference type="Pfam" id="PF13289">
    <property type="entry name" value="SIR2_2"/>
    <property type="match status" value="1"/>
</dbReference>
<dbReference type="AlphaFoldDB" id="A0A6I4J3R2"/>
<comment type="caution">
    <text evidence="1">The sequence shown here is derived from an EMBL/GenBank/DDBJ whole genome shotgun (WGS) entry which is preliminary data.</text>
</comment>
<proteinExistence type="predicted"/>
<gene>
    <name evidence="1" type="ORF">GON01_14160</name>
</gene>